<evidence type="ECO:0000256" key="3">
    <source>
        <dbReference type="ARBA" id="ARBA00022729"/>
    </source>
</evidence>
<dbReference type="GO" id="GO:0005524">
    <property type="term" value="F:ATP binding"/>
    <property type="evidence" value="ECO:0007669"/>
    <property type="project" value="UniProtKB-UniRule"/>
</dbReference>
<dbReference type="InterPro" id="IPR001179">
    <property type="entry name" value="PPIase_FKBP_dom"/>
</dbReference>
<evidence type="ECO:0000256" key="11">
    <source>
        <dbReference type="SAM" id="MobiDB-lite"/>
    </source>
</evidence>
<dbReference type="PROSITE" id="PS00107">
    <property type="entry name" value="PROTEIN_KINASE_ATP"/>
    <property type="match status" value="1"/>
</dbReference>
<dbReference type="PROSITE" id="PS50011">
    <property type="entry name" value="PROTEIN_KINASE_DOM"/>
    <property type="match status" value="1"/>
</dbReference>
<keyword evidence="6" id="KW-1133">Transmembrane helix</keyword>
<dbReference type="Gene3D" id="3.30.200.20">
    <property type="entry name" value="Phosphorylase Kinase, domain 1"/>
    <property type="match status" value="1"/>
</dbReference>
<evidence type="ECO:0000256" key="6">
    <source>
        <dbReference type="ARBA" id="ARBA00022989"/>
    </source>
</evidence>
<dbReference type="InterPro" id="IPR017441">
    <property type="entry name" value="Protein_kinase_ATP_BS"/>
</dbReference>
<evidence type="ECO:0000259" key="12">
    <source>
        <dbReference type="PROSITE" id="PS50011"/>
    </source>
</evidence>
<keyword evidence="8" id="KW-0697">Rotamase</keyword>
<evidence type="ECO:0000256" key="7">
    <source>
        <dbReference type="ARBA" id="ARBA00023136"/>
    </source>
</evidence>
<dbReference type="Proteomes" id="UP000187203">
    <property type="component" value="Unassembled WGS sequence"/>
</dbReference>
<evidence type="ECO:0000256" key="2">
    <source>
        <dbReference type="ARBA" id="ARBA00022692"/>
    </source>
</evidence>
<keyword evidence="7" id="KW-0472">Membrane</keyword>
<keyword evidence="5 9" id="KW-0067">ATP-binding</keyword>
<sequence>MMETSSSRAEVIKPMLLKAGIPLALSLAGFVYARMIAKRCINSEDSSMETPVSPLETDSNEEFRGENGLNSMSSNCSEGEEKVVTSTQIMNMIRSSEIQDRMVNEDEILGLRTRIEELQRKEWELERKFIRFCDLKEQESMLMELRNVMLLEKLYVEFMDREISSIEAENKRVEKIVMEYLRVVEQLENWKSHNGLLERKVKRLLKKTKCQEKIIREKDLKIEAKDAEIERNGEVLEEKCNVIKKLEDEVRELKSLTSQLQQQKVELSEKLELAEKSNSSISKTEEEGMISIEDYKQLADEYEQLQKDRVAEMKELTYLKWCNACLRYELKRYQMLQDYMQENKDYNFEQEFEGNEENVGFRIEEQFDNDQAKALTEQGKIKLAKKNSFALPCHCTLSTSDHNDTSKPEVLSLQNEGRRALVASLLTAAAAMYVCDVAEAVSTSRRALRGAKIPESEFTTLPNGLKYYDLKVGSGLKAVKGSRVAVHYVAKWKGITFMTSRQGLGVGGGTPYGFDIGQSETGNVLKGLDLGVEGMRVGGQRLLIVPPELAYGKKGVQEIPPNATIERTCPSCGSMDVPYPLSTSPNCGDPSYSLRCDSQSQKLYFDALNGSSYLVTRIMASFSRMIVQPSPWMPGKCVTQDMTFSGGLWLNQTLPFNITSSNTIFLFNCSPRLLVSPLNCTATSLCHRYLGSSGHVEANRAVQCAGGLDPCCTFIAGGMPSAYKIRLHNSGCKAFRSILHLDPEKPADEWEEGLEIQWAPPAEPVCQSQLDCAGASRCSPASPNGPSHCLCNKGYNWNPIGGTCLRKKKNTKASITMKVSVAVISFFTLALATAAITYRRSRKNSNQVAKLMKEREDMLNSSNGGKPAKMFRLKEVKKATNNFSRDRVLGSGGFGEVYRGELADGTFVAVKSAKVGNIKSTQQVLNEVGILSQVNHKNLVRLLDFSRDQDDVNLVIYVSQRASDSAIMEVVDQKLFGKEPSANMLKSVTMFSELAFACLREKKADRPSMKHVVQEIQCIIQIIDDENNDNKDQVSVEII</sequence>
<protein>
    <recommendedName>
        <fullName evidence="8">peptidylprolyl isomerase</fullName>
        <ecNumber evidence="8">5.2.1.8</ecNumber>
    </recommendedName>
</protein>
<dbReference type="PANTHER" id="PTHR46008">
    <property type="entry name" value="LEAF RUST 10 DISEASE-RESISTANCE LOCUS RECEPTOR-LIKE PROTEIN KINASE-LIKE 1.4"/>
    <property type="match status" value="1"/>
</dbReference>
<keyword evidence="3" id="KW-0732">Signal</keyword>
<dbReference type="AlphaFoldDB" id="A0A1R3INB3"/>
<organism evidence="14 15">
    <name type="scientific">Corchorus olitorius</name>
    <dbReference type="NCBI Taxonomy" id="93759"/>
    <lineage>
        <taxon>Eukaryota</taxon>
        <taxon>Viridiplantae</taxon>
        <taxon>Streptophyta</taxon>
        <taxon>Embryophyta</taxon>
        <taxon>Tracheophyta</taxon>
        <taxon>Spermatophyta</taxon>
        <taxon>Magnoliopsida</taxon>
        <taxon>eudicotyledons</taxon>
        <taxon>Gunneridae</taxon>
        <taxon>Pentapetalae</taxon>
        <taxon>rosids</taxon>
        <taxon>malvids</taxon>
        <taxon>Malvales</taxon>
        <taxon>Malvaceae</taxon>
        <taxon>Grewioideae</taxon>
        <taxon>Apeibeae</taxon>
        <taxon>Corchorus</taxon>
    </lineage>
</organism>
<evidence type="ECO:0000256" key="1">
    <source>
        <dbReference type="ARBA" id="ARBA00004167"/>
    </source>
</evidence>
<keyword evidence="4 9" id="KW-0547">Nucleotide-binding</keyword>
<dbReference type="InterPro" id="IPR000719">
    <property type="entry name" value="Prot_kinase_dom"/>
</dbReference>
<accession>A0A1R3INB3</accession>
<evidence type="ECO:0000256" key="8">
    <source>
        <dbReference type="PROSITE-ProRule" id="PRU00277"/>
    </source>
</evidence>
<dbReference type="PANTHER" id="PTHR46008:SF2">
    <property type="entry name" value="LEAF RUST 10 DISEASE-RESISTANCE LOCUS RECEPTOR-LIKE PROTEIN KINASE-LIKE 1.4"/>
    <property type="match status" value="1"/>
</dbReference>
<evidence type="ECO:0000259" key="13">
    <source>
        <dbReference type="PROSITE" id="PS50059"/>
    </source>
</evidence>
<dbReference type="InterPro" id="IPR025287">
    <property type="entry name" value="WAK_GUB"/>
</dbReference>
<proteinExistence type="predicted"/>
<evidence type="ECO:0000313" key="15">
    <source>
        <dbReference type="Proteomes" id="UP000187203"/>
    </source>
</evidence>
<dbReference type="PROSITE" id="PS50059">
    <property type="entry name" value="FKBP_PPIASE"/>
    <property type="match status" value="1"/>
</dbReference>
<dbReference type="SUPFAM" id="SSF56112">
    <property type="entry name" value="Protein kinase-like (PK-like)"/>
    <property type="match status" value="1"/>
</dbReference>
<feature type="coiled-coil region" evidence="10">
    <location>
        <begin position="236"/>
        <end position="315"/>
    </location>
</feature>
<feature type="domain" description="Protein kinase" evidence="12">
    <location>
        <begin position="883"/>
        <end position="1039"/>
    </location>
</feature>
<dbReference type="GO" id="GO:0030247">
    <property type="term" value="F:polysaccharide binding"/>
    <property type="evidence" value="ECO:0007669"/>
    <property type="project" value="InterPro"/>
</dbReference>
<dbReference type="EMBL" id="AWUE01017895">
    <property type="protein sequence ID" value="OMO84053.1"/>
    <property type="molecule type" value="Genomic_DNA"/>
</dbReference>
<dbReference type="STRING" id="93759.A0A1R3INB3"/>
<feature type="domain" description="PPIase FKBP-type" evidence="13">
    <location>
        <begin position="481"/>
        <end position="565"/>
    </location>
</feature>
<dbReference type="GO" id="GO:0016020">
    <property type="term" value="C:membrane"/>
    <property type="evidence" value="ECO:0007669"/>
    <property type="project" value="UniProtKB-SubCell"/>
</dbReference>
<gene>
    <name evidence="14" type="ORF">COLO4_22265</name>
</gene>
<dbReference type="SUPFAM" id="SSF54534">
    <property type="entry name" value="FKBP-like"/>
    <property type="match status" value="1"/>
</dbReference>
<evidence type="ECO:0000256" key="4">
    <source>
        <dbReference type="ARBA" id="ARBA00022741"/>
    </source>
</evidence>
<keyword evidence="2" id="KW-0812">Transmembrane</keyword>
<dbReference type="Pfam" id="PF00069">
    <property type="entry name" value="Pkinase"/>
    <property type="match status" value="1"/>
</dbReference>
<name>A0A1R3INB3_9ROSI</name>
<dbReference type="EC" id="5.2.1.8" evidence="8"/>
<feature type="region of interest" description="Disordered" evidence="11">
    <location>
        <begin position="46"/>
        <end position="78"/>
    </location>
</feature>
<keyword evidence="10" id="KW-0175">Coiled coil</keyword>
<dbReference type="InterPro" id="IPR011009">
    <property type="entry name" value="Kinase-like_dom_sf"/>
</dbReference>
<dbReference type="OrthoDB" id="1902587at2759"/>
<keyword evidence="15" id="KW-1185">Reference proteome</keyword>
<dbReference type="GO" id="GO:0004672">
    <property type="term" value="F:protein kinase activity"/>
    <property type="evidence" value="ECO:0007669"/>
    <property type="project" value="InterPro"/>
</dbReference>
<feature type="binding site" evidence="9">
    <location>
        <position position="911"/>
    </location>
    <ligand>
        <name>ATP</name>
        <dbReference type="ChEBI" id="CHEBI:30616"/>
    </ligand>
</feature>
<keyword evidence="8" id="KW-0413">Isomerase</keyword>
<feature type="compositionally biased region" description="Polar residues" evidence="11">
    <location>
        <begin position="68"/>
        <end position="77"/>
    </location>
</feature>
<dbReference type="GO" id="GO:0003755">
    <property type="term" value="F:peptidyl-prolyl cis-trans isomerase activity"/>
    <property type="evidence" value="ECO:0007669"/>
    <property type="project" value="UniProtKB-KW"/>
</dbReference>
<reference evidence="15" key="1">
    <citation type="submission" date="2013-09" db="EMBL/GenBank/DDBJ databases">
        <title>Corchorus olitorius genome sequencing.</title>
        <authorList>
            <person name="Alam M."/>
            <person name="Haque M.S."/>
            <person name="Islam M.S."/>
            <person name="Emdad E.M."/>
            <person name="Islam M.M."/>
            <person name="Ahmed B."/>
            <person name="Halim A."/>
            <person name="Hossen Q.M.M."/>
            <person name="Hossain M.Z."/>
            <person name="Ahmed R."/>
            <person name="Khan M.M."/>
            <person name="Islam R."/>
            <person name="Rashid M.M."/>
            <person name="Khan S.A."/>
            <person name="Rahman M.S."/>
            <person name="Alam M."/>
            <person name="Yahiya A.S."/>
            <person name="Khan M.S."/>
            <person name="Azam M.S."/>
            <person name="Haque T."/>
            <person name="Lashkar M.Z.H."/>
            <person name="Akhand A.I."/>
            <person name="Morshed G."/>
            <person name="Roy S."/>
            <person name="Uddin K.S."/>
            <person name="Rabeya T."/>
            <person name="Hossain A.S."/>
            <person name="Chowdhury A."/>
            <person name="Snigdha A.R."/>
            <person name="Mortoza M.S."/>
            <person name="Matin S.A."/>
            <person name="Hoque S.M.E."/>
            <person name="Islam M.K."/>
            <person name="Roy D.K."/>
            <person name="Haider R."/>
            <person name="Moosa M.M."/>
            <person name="Elias S.M."/>
            <person name="Hasan A.M."/>
            <person name="Jahan S."/>
            <person name="Shafiuddin M."/>
            <person name="Mahmood N."/>
            <person name="Shommy N.S."/>
        </authorList>
    </citation>
    <scope>NUCLEOTIDE SEQUENCE [LARGE SCALE GENOMIC DNA]</scope>
    <source>
        <strain evidence="15">cv. O-4</strain>
    </source>
</reference>
<dbReference type="Pfam" id="PF13947">
    <property type="entry name" value="GUB_WAK_bind"/>
    <property type="match status" value="1"/>
</dbReference>
<dbReference type="Pfam" id="PF00254">
    <property type="entry name" value="FKBP_C"/>
    <property type="match status" value="1"/>
</dbReference>
<evidence type="ECO:0000313" key="14">
    <source>
        <dbReference type="EMBL" id="OMO84053.1"/>
    </source>
</evidence>
<comment type="catalytic activity">
    <reaction evidence="8">
        <text>[protein]-peptidylproline (omega=180) = [protein]-peptidylproline (omega=0)</text>
        <dbReference type="Rhea" id="RHEA:16237"/>
        <dbReference type="Rhea" id="RHEA-COMP:10747"/>
        <dbReference type="Rhea" id="RHEA-COMP:10748"/>
        <dbReference type="ChEBI" id="CHEBI:83833"/>
        <dbReference type="ChEBI" id="CHEBI:83834"/>
        <dbReference type="EC" id="5.2.1.8"/>
    </reaction>
</comment>
<feature type="coiled-coil region" evidence="10">
    <location>
        <begin position="156"/>
        <end position="207"/>
    </location>
</feature>
<dbReference type="Gene3D" id="3.10.50.40">
    <property type="match status" value="1"/>
</dbReference>
<comment type="caution">
    <text evidence="14">The sequence shown here is derived from an EMBL/GenBank/DDBJ whole genome shotgun (WGS) entry which is preliminary data.</text>
</comment>
<dbReference type="InterPro" id="IPR046357">
    <property type="entry name" value="PPIase_dom_sf"/>
</dbReference>
<evidence type="ECO:0000256" key="5">
    <source>
        <dbReference type="ARBA" id="ARBA00022840"/>
    </source>
</evidence>
<evidence type="ECO:0000256" key="10">
    <source>
        <dbReference type="SAM" id="Coils"/>
    </source>
</evidence>
<comment type="subcellular location">
    <subcellularLocation>
        <location evidence="1">Membrane</location>
        <topology evidence="1">Single-pass membrane protein</topology>
    </subcellularLocation>
</comment>
<evidence type="ECO:0000256" key="9">
    <source>
        <dbReference type="PROSITE-ProRule" id="PRU10141"/>
    </source>
</evidence>